<keyword evidence="11" id="KW-1185">Reference proteome</keyword>
<dbReference type="SMART" id="SM00320">
    <property type="entry name" value="WD40"/>
    <property type="match status" value="3"/>
</dbReference>
<dbReference type="EMBL" id="JAEPRC010000732">
    <property type="protein sequence ID" value="KAG2192389.1"/>
    <property type="molecule type" value="Genomic_DNA"/>
</dbReference>
<dbReference type="Gene3D" id="2.130.10.10">
    <property type="entry name" value="YVTN repeat-like/Quinoprotein amine dehydrogenase"/>
    <property type="match status" value="1"/>
</dbReference>
<name>A0A8H7QGK0_9FUNG</name>
<evidence type="ECO:0000256" key="4">
    <source>
        <dbReference type="ARBA" id="ARBA00022614"/>
    </source>
</evidence>
<dbReference type="InterPro" id="IPR056160">
    <property type="entry name" value="WD_LRWD1"/>
</dbReference>
<keyword evidence="2" id="KW-0158">Chromosome</keyword>
<evidence type="ECO:0000256" key="8">
    <source>
        <dbReference type="SAM" id="MobiDB-lite"/>
    </source>
</evidence>
<evidence type="ECO:0000256" key="1">
    <source>
        <dbReference type="ARBA" id="ARBA00004286"/>
    </source>
</evidence>
<dbReference type="OrthoDB" id="7318948at2759"/>
<feature type="repeat" description="WD" evidence="7">
    <location>
        <begin position="439"/>
        <end position="481"/>
    </location>
</feature>
<dbReference type="GO" id="GO:0071169">
    <property type="term" value="P:establishment of protein localization to chromatin"/>
    <property type="evidence" value="ECO:0007669"/>
    <property type="project" value="TreeGrafter"/>
</dbReference>
<evidence type="ECO:0000256" key="6">
    <source>
        <dbReference type="ARBA" id="ARBA00022853"/>
    </source>
</evidence>
<feature type="compositionally biased region" description="Basic residues" evidence="8">
    <location>
        <begin position="200"/>
        <end position="209"/>
    </location>
</feature>
<dbReference type="PROSITE" id="PS00678">
    <property type="entry name" value="WD_REPEATS_1"/>
    <property type="match status" value="1"/>
</dbReference>
<evidence type="ECO:0000259" key="9">
    <source>
        <dbReference type="Pfam" id="PF23215"/>
    </source>
</evidence>
<dbReference type="PANTHER" id="PTHR24370:SF10">
    <property type="entry name" value="LEUCINE-RICH REPEAT AND WD REPEAT-CONTAINING PROTEIN 1"/>
    <property type="match status" value="1"/>
</dbReference>
<dbReference type="PANTHER" id="PTHR24370">
    <property type="entry name" value="OPTICIN"/>
    <property type="match status" value="1"/>
</dbReference>
<dbReference type="AlphaFoldDB" id="A0A8H7QGK0"/>
<dbReference type="InterPro" id="IPR001680">
    <property type="entry name" value="WD40_rpt"/>
</dbReference>
<keyword evidence="6" id="KW-0156">Chromatin regulator</keyword>
<evidence type="ECO:0000256" key="5">
    <source>
        <dbReference type="ARBA" id="ARBA00022737"/>
    </source>
</evidence>
<feature type="compositionally biased region" description="Low complexity" evidence="8">
    <location>
        <begin position="160"/>
        <end position="171"/>
    </location>
</feature>
<feature type="compositionally biased region" description="Low complexity" evidence="8">
    <location>
        <begin position="39"/>
        <end position="62"/>
    </location>
</feature>
<dbReference type="PROSITE" id="PS50082">
    <property type="entry name" value="WD_REPEATS_2"/>
    <property type="match status" value="1"/>
</dbReference>
<evidence type="ECO:0000313" key="11">
    <source>
        <dbReference type="Proteomes" id="UP000650833"/>
    </source>
</evidence>
<dbReference type="PROSITE" id="PS50294">
    <property type="entry name" value="WD_REPEATS_REGION"/>
    <property type="match status" value="1"/>
</dbReference>
<feature type="compositionally biased region" description="Polar residues" evidence="8">
    <location>
        <begin position="172"/>
        <end position="192"/>
    </location>
</feature>
<keyword evidence="4" id="KW-0433">Leucine-rich repeat</keyword>
<proteinExistence type="predicted"/>
<feature type="compositionally biased region" description="Basic and acidic residues" evidence="8">
    <location>
        <begin position="210"/>
        <end position="220"/>
    </location>
</feature>
<evidence type="ECO:0000256" key="3">
    <source>
        <dbReference type="ARBA" id="ARBA00022574"/>
    </source>
</evidence>
<dbReference type="GO" id="GO:0003682">
    <property type="term" value="F:chromatin binding"/>
    <property type="evidence" value="ECO:0007669"/>
    <property type="project" value="TreeGrafter"/>
</dbReference>
<dbReference type="InterPro" id="IPR036322">
    <property type="entry name" value="WD40_repeat_dom_sf"/>
</dbReference>
<dbReference type="GO" id="GO:0005664">
    <property type="term" value="C:nuclear origin of replication recognition complex"/>
    <property type="evidence" value="ECO:0007669"/>
    <property type="project" value="TreeGrafter"/>
</dbReference>
<dbReference type="Pfam" id="PF23215">
    <property type="entry name" value="WD_LRWD1"/>
    <property type="match status" value="1"/>
</dbReference>
<keyword evidence="3 7" id="KW-0853">WD repeat</keyword>
<sequence length="720" mass="80017">MAWTYTSMFLNKGSSAPPEKKKGRNPIKKSPTEKVRTASPSSPSSSERTTKTIGTTTIKSTSVPVQSKSPLVIKDIGGPQTSRNFSVKTSPTVNNASFSGPKPPAPVKYVPVSLPRSTSKKASEGKTPRPNSKSIPNGKSILNKNELTTSKTVTAHAKEITITNNTTSESNQKPTPTNTNIPIKQTTTSKNNIPEDIKQKGRPLKRGRPSKKDNLSKDESQPQNASKQSAIKDKNSKFVRQTSVDQTRINNTRKDSTNTSNAKSSGSKRHAPESNYPGSKKAAKNVDPPRRGLPVLDDTYMLKHVIKGHTEINIPVRDKDDIEDSKDIWCCEFEPTAGDLGVYDRQKAGQTQNVALCGSYTVLFADTLQGKYIKKYTHVENQEIFYCMAWTRLEGHQLLNADVFDDEDDVAFCNILAVAGRLGSVKLLSPLQNECYRYLFGHKKAILAMAFAKTEPRWLFTASADKTIRLWDIGSPTSKMDDSICLAQFNLSSKSGEPSAVSISYDLSTLIVGCSNGDLIEFTITANQLKQFRTKAEEYRSNRDKRDKWELMTNIDRSTKYPAGDEWHEGYVDDVYVIGQDGDERNKLNNKIVSRGSEDMEIIIWDPVESTRTDAKIEMSLDWPDAADCTGLRFKLIEKEGEKVLIAGEYDGQICIYNIGNGQKSKTLSDGSKAQFKPNRILSHSMSTEMIRDVTCSYDTRTIISVDNNNNMFIWTSSTI</sequence>
<feature type="domain" description="Leucine-rich repeat and WD repeat-containing protein 1 WD" evidence="9">
    <location>
        <begin position="321"/>
        <end position="517"/>
    </location>
</feature>
<evidence type="ECO:0000256" key="7">
    <source>
        <dbReference type="PROSITE-ProRule" id="PRU00221"/>
    </source>
</evidence>
<keyword evidence="5" id="KW-0677">Repeat</keyword>
<feature type="compositionally biased region" description="Polar residues" evidence="8">
    <location>
        <begin position="79"/>
        <end position="98"/>
    </location>
</feature>
<dbReference type="InterPro" id="IPR019775">
    <property type="entry name" value="WD40_repeat_CS"/>
</dbReference>
<dbReference type="Proteomes" id="UP000650833">
    <property type="component" value="Unassembled WGS sequence"/>
</dbReference>
<evidence type="ECO:0000313" key="10">
    <source>
        <dbReference type="EMBL" id="KAG2192389.1"/>
    </source>
</evidence>
<accession>A0A8H7QGK0</accession>
<dbReference type="SUPFAM" id="SSF50978">
    <property type="entry name" value="WD40 repeat-like"/>
    <property type="match status" value="1"/>
</dbReference>
<dbReference type="GO" id="GO:0006325">
    <property type="term" value="P:chromatin organization"/>
    <property type="evidence" value="ECO:0007669"/>
    <property type="project" value="UniProtKB-KW"/>
</dbReference>
<feature type="region of interest" description="Disordered" evidence="8">
    <location>
        <begin position="1"/>
        <end position="292"/>
    </location>
</feature>
<gene>
    <name evidence="10" type="ORF">INT46_008926</name>
</gene>
<feature type="compositionally biased region" description="Polar residues" evidence="8">
    <location>
        <begin position="238"/>
        <end position="250"/>
    </location>
</feature>
<comment type="subcellular location">
    <subcellularLocation>
        <location evidence="1">Chromosome</location>
    </subcellularLocation>
</comment>
<protein>
    <recommendedName>
        <fullName evidence="9">Leucine-rich repeat and WD repeat-containing protein 1 WD domain-containing protein</fullName>
    </recommendedName>
</protein>
<feature type="compositionally biased region" description="Polar residues" evidence="8">
    <location>
        <begin position="1"/>
        <end position="14"/>
    </location>
</feature>
<dbReference type="InterPro" id="IPR052489">
    <property type="entry name" value="LRWD1"/>
</dbReference>
<feature type="compositionally biased region" description="Polar residues" evidence="8">
    <location>
        <begin position="129"/>
        <end position="153"/>
    </location>
</feature>
<dbReference type="InterPro" id="IPR015943">
    <property type="entry name" value="WD40/YVTN_repeat-like_dom_sf"/>
</dbReference>
<organism evidence="10 11">
    <name type="scientific">Mucor plumbeus</name>
    <dbReference type="NCBI Taxonomy" id="97098"/>
    <lineage>
        <taxon>Eukaryota</taxon>
        <taxon>Fungi</taxon>
        <taxon>Fungi incertae sedis</taxon>
        <taxon>Mucoromycota</taxon>
        <taxon>Mucoromycotina</taxon>
        <taxon>Mucoromycetes</taxon>
        <taxon>Mucorales</taxon>
        <taxon>Mucorineae</taxon>
        <taxon>Mucoraceae</taxon>
        <taxon>Mucor</taxon>
    </lineage>
</organism>
<comment type="caution">
    <text evidence="10">The sequence shown here is derived from an EMBL/GenBank/DDBJ whole genome shotgun (WGS) entry which is preliminary data.</text>
</comment>
<evidence type="ECO:0000256" key="2">
    <source>
        <dbReference type="ARBA" id="ARBA00022454"/>
    </source>
</evidence>
<reference evidence="10" key="1">
    <citation type="submission" date="2020-12" db="EMBL/GenBank/DDBJ databases">
        <title>Metabolic potential, ecology and presence of endohyphal bacteria is reflected in genomic diversity of Mucoromycotina.</title>
        <authorList>
            <person name="Muszewska A."/>
            <person name="Okrasinska A."/>
            <person name="Steczkiewicz K."/>
            <person name="Drgas O."/>
            <person name="Orlowska M."/>
            <person name="Perlinska-Lenart U."/>
            <person name="Aleksandrzak-Piekarczyk T."/>
            <person name="Szatraj K."/>
            <person name="Zielenkiewicz U."/>
            <person name="Pilsyk S."/>
            <person name="Malc E."/>
            <person name="Mieczkowski P."/>
            <person name="Kruszewska J.S."/>
            <person name="Biernat P."/>
            <person name="Pawlowska J."/>
        </authorList>
    </citation>
    <scope>NUCLEOTIDE SEQUENCE</scope>
    <source>
        <strain evidence="10">CBS 226.32</strain>
    </source>
</reference>